<feature type="domain" description="Thiolase N-terminal" evidence="6">
    <location>
        <begin position="7"/>
        <end position="265"/>
    </location>
</feature>
<evidence type="ECO:0000313" key="9">
    <source>
        <dbReference type="Proteomes" id="UP000072421"/>
    </source>
</evidence>
<evidence type="ECO:0000259" key="7">
    <source>
        <dbReference type="Pfam" id="PF02803"/>
    </source>
</evidence>
<sequence length="396" mass="40636">MANTREVVIVGAARTAIGAYGGALKDLAPGELGAVAVKEAFARAGVDPLQAGQIVFGNVIHTEARDMYVSRVVGLNAGMGKESTALTLNRLCGSGLQAIITAANAIQLDEADVAVGGGVESMSRSLYGTQAARWGARMGDIKMVDMMIGALSDPFGGGHMGITAENVAEKYSISREEQDAFALESQKRATAAIAAGYFKSQIVPVEIKTRKGAVLFDTDEYPKADATLESLAKLKPAFKKEGGTVTAGNASGINDGAAACVLMEAGAAVRAGRTPLARLVSYGVAGVDPTIMGTGPIPAVQLALKRAGLSLQDMAVIESNEAFAAQSLGVCKGLGLDPKLTNVNGGAIALGHPLGASGTIIAVKCLYELIRTNKRYGLITMCIGGGQGIALIIERI</sequence>
<dbReference type="Pfam" id="PF00108">
    <property type="entry name" value="Thiolase_N"/>
    <property type="match status" value="1"/>
</dbReference>
<dbReference type="NCBIfam" id="NF006552">
    <property type="entry name" value="PRK09051.1"/>
    <property type="match status" value="1"/>
</dbReference>
<dbReference type="InterPro" id="IPR020613">
    <property type="entry name" value="Thiolase_CS"/>
</dbReference>
<dbReference type="EMBL" id="CP013232">
    <property type="protein sequence ID" value="AMO93439.1"/>
    <property type="molecule type" value="Genomic_DNA"/>
</dbReference>
<evidence type="ECO:0000256" key="3">
    <source>
        <dbReference type="ARBA" id="ARBA00023315"/>
    </source>
</evidence>
<dbReference type="GO" id="GO:0044281">
    <property type="term" value="P:small molecule metabolic process"/>
    <property type="evidence" value="ECO:0007669"/>
    <property type="project" value="UniProtKB-ARBA"/>
</dbReference>
<dbReference type="InterPro" id="IPR002155">
    <property type="entry name" value="Thiolase"/>
</dbReference>
<dbReference type="GO" id="GO:0003988">
    <property type="term" value="F:acetyl-CoA C-acyltransferase activity"/>
    <property type="evidence" value="ECO:0007669"/>
    <property type="project" value="UniProtKB-ARBA"/>
</dbReference>
<dbReference type="PROSITE" id="PS00737">
    <property type="entry name" value="THIOLASE_2"/>
    <property type="match status" value="1"/>
</dbReference>
<dbReference type="Proteomes" id="UP000072421">
    <property type="component" value="Chromosome"/>
</dbReference>
<evidence type="ECO:0000256" key="2">
    <source>
        <dbReference type="ARBA" id="ARBA00022679"/>
    </source>
</evidence>
<dbReference type="InterPro" id="IPR020616">
    <property type="entry name" value="Thiolase_N"/>
</dbReference>
<reference evidence="8 9" key="1">
    <citation type="submission" date="2015-11" db="EMBL/GenBank/DDBJ databases">
        <title>Exploring the genomic traits of fungus-feeding bacterial genus Collimonas.</title>
        <authorList>
            <person name="Song C."/>
            <person name="Schmidt R."/>
            <person name="de Jager V."/>
            <person name="Krzyzanowska D."/>
            <person name="Jongedijk E."/>
            <person name="Cankar K."/>
            <person name="Beekwilder J."/>
            <person name="van Veen A."/>
            <person name="de Boer W."/>
            <person name="van Veen J.A."/>
            <person name="Garbeva P."/>
        </authorList>
    </citation>
    <scope>NUCLEOTIDE SEQUENCE [LARGE SCALE GENOMIC DNA]</scope>
    <source>
        <strain evidence="8 9">Ter6</strain>
    </source>
</reference>
<dbReference type="RefSeq" id="WP_061538725.1">
    <property type="nucleotide sequence ID" value="NZ_CP013232.1"/>
</dbReference>
<proteinExistence type="inferred from homology"/>
<dbReference type="InterPro" id="IPR016039">
    <property type="entry name" value="Thiolase-like"/>
</dbReference>
<dbReference type="Gene3D" id="3.40.47.10">
    <property type="match status" value="2"/>
</dbReference>
<keyword evidence="3 5" id="KW-0012">Acyltransferase</keyword>
<dbReference type="PANTHER" id="PTHR18919:SF107">
    <property type="entry name" value="ACETYL-COA ACETYLTRANSFERASE, CYTOSOLIC"/>
    <property type="match status" value="1"/>
</dbReference>
<dbReference type="PANTHER" id="PTHR18919">
    <property type="entry name" value="ACETYL-COA C-ACYLTRANSFERASE"/>
    <property type="match status" value="1"/>
</dbReference>
<keyword evidence="2 5" id="KW-0808">Transferase</keyword>
<feature type="active site" description="Proton acceptor" evidence="4">
    <location>
        <position position="352"/>
    </location>
</feature>
<dbReference type="PROSITE" id="PS00099">
    <property type="entry name" value="THIOLASE_3"/>
    <property type="match status" value="1"/>
</dbReference>
<feature type="domain" description="Thiolase C-terminal" evidence="7">
    <location>
        <begin position="274"/>
        <end position="395"/>
    </location>
</feature>
<dbReference type="NCBIfam" id="TIGR01930">
    <property type="entry name" value="AcCoA-C-Actrans"/>
    <property type="match status" value="1"/>
</dbReference>
<dbReference type="CDD" id="cd00751">
    <property type="entry name" value="thiolase"/>
    <property type="match status" value="1"/>
</dbReference>
<gene>
    <name evidence="8" type="ORF">CFter6_0714</name>
</gene>
<dbReference type="AlphaFoldDB" id="A0A127P6K3"/>
<evidence type="ECO:0000256" key="4">
    <source>
        <dbReference type="PIRSR" id="PIRSR000429-1"/>
    </source>
</evidence>
<protein>
    <submittedName>
        <fullName evidence="8">Acetyl-CoA C-acetyltransferase family protein</fullName>
    </submittedName>
</protein>
<dbReference type="FunFam" id="3.40.47.10:FF:000010">
    <property type="entry name" value="Acetyl-CoA acetyltransferase (Thiolase)"/>
    <property type="match status" value="1"/>
</dbReference>
<dbReference type="InterPro" id="IPR020617">
    <property type="entry name" value="Thiolase_C"/>
</dbReference>
<comment type="similarity">
    <text evidence="1 5">Belongs to the thiolase-like superfamily. Thiolase family.</text>
</comment>
<dbReference type="InterPro" id="IPR020615">
    <property type="entry name" value="Thiolase_acyl_enz_int_AS"/>
</dbReference>
<evidence type="ECO:0000256" key="5">
    <source>
        <dbReference type="RuleBase" id="RU003557"/>
    </source>
</evidence>
<dbReference type="Pfam" id="PF02803">
    <property type="entry name" value="Thiolase_C"/>
    <property type="match status" value="1"/>
</dbReference>
<feature type="active site" description="Acyl-thioester intermediate" evidence="4">
    <location>
        <position position="92"/>
    </location>
</feature>
<dbReference type="PATRIC" id="fig|158899.10.peg.734"/>
<dbReference type="InterPro" id="IPR020610">
    <property type="entry name" value="Thiolase_AS"/>
</dbReference>
<evidence type="ECO:0000313" key="8">
    <source>
        <dbReference type="EMBL" id="AMO93439.1"/>
    </source>
</evidence>
<name>A0A127P6K3_9BURK</name>
<feature type="active site" description="Proton acceptor" evidence="4">
    <location>
        <position position="382"/>
    </location>
</feature>
<evidence type="ECO:0000259" key="6">
    <source>
        <dbReference type="Pfam" id="PF00108"/>
    </source>
</evidence>
<accession>A0A127P6K3</accession>
<dbReference type="PIRSF" id="PIRSF000429">
    <property type="entry name" value="Ac-CoA_Ac_transf"/>
    <property type="match status" value="1"/>
</dbReference>
<dbReference type="OrthoDB" id="8558405at2"/>
<evidence type="ECO:0000256" key="1">
    <source>
        <dbReference type="ARBA" id="ARBA00010982"/>
    </source>
</evidence>
<dbReference type="SUPFAM" id="SSF53901">
    <property type="entry name" value="Thiolase-like"/>
    <property type="match status" value="2"/>
</dbReference>
<organism evidence="8">
    <name type="scientific">Collimonas fungivorans</name>
    <dbReference type="NCBI Taxonomy" id="158899"/>
    <lineage>
        <taxon>Bacteria</taxon>
        <taxon>Pseudomonadati</taxon>
        <taxon>Pseudomonadota</taxon>
        <taxon>Betaproteobacteria</taxon>
        <taxon>Burkholderiales</taxon>
        <taxon>Oxalobacteraceae</taxon>
        <taxon>Collimonas</taxon>
    </lineage>
</organism>
<dbReference type="PROSITE" id="PS00098">
    <property type="entry name" value="THIOLASE_1"/>
    <property type="match status" value="1"/>
</dbReference>